<dbReference type="EMBL" id="OY660864">
    <property type="protein sequence ID" value="CAJ1048433.1"/>
    <property type="molecule type" value="Genomic_DNA"/>
</dbReference>
<protein>
    <submittedName>
        <fullName evidence="1">Uncharacterized protein</fullName>
    </submittedName>
</protein>
<accession>A0AAV1EIA5</accession>
<name>A0AAV1EIA5_XYRNO</name>
<organism evidence="1 2">
    <name type="scientific">Xyrichtys novacula</name>
    <name type="common">Pearly razorfish</name>
    <name type="synonym">Hemipteronotus novacula</name>
    <dbReference type="NCBI Taxonomy" id="13765"/>
    <lineage>
        <taxon>Eukaryota</taxon>
        <taxon>Metazoa</taxon>
        <taxon>Chordata</taxon>
        <taxon>Craniata</taxon>
        <taxon>Vertebrata</taxon>
        <taxon>Euteleostomi</taxon>
        <taxon>Actinopterygii</taxon>
        <taxon>Neopterygii</taxon>
        <taxon>Teleostei</taxon>
        <taxon>Neoteleostei</taxon>
        <taxon>Acanthomorphata</taxon>
        <taxon>Eupercaria</taxon>
        <taxon>Labriformes</taxon>
        <taxon>Labridae</taxon>
        <taxon>Xyrichtys</taxon>
    </lineage>
</organism>
<reference evidence="1" key="1">
    <citation type="submission" date="2023-08" db="EMBL/GenBank/DDBJ databases">
        <authorList>
            <person name="Alioto T."/>
            <person name="Alioto T."/>
            <person name="Gomez Garrido J."/>
        </authorList>
    </citation>
    <scope>NUCLEOTIDE SEQUENCE</scope>
</reference>
<dbReference type="AlphaFoldDB" id="A0AAV1EIA5"/>
<evidence type="ECO:0000313" key="1">
    <source>
        <dbReference type="EMBL" id="CAJ1048433.1"/>
    </source>
</evidence>
<gene>
    <name evidence="1" type="ORF">XNOV1_A035461</name>
</gene>
<sequence length="57" mass="6035">MAEELELITQGGGSSSIQQMAEWFLVLDSVLPASVLPLAAAVGLESSHHCKQLRPST</sequence>
<dbReference type="Proteomes" id="UP001178508">
    <property type="component" value="Chromosome 1"/>
</dbReference>
<proteinExistence type="predicted"/>
<keyword evidence="2" id="KW-1185">Reference proteome</keyword>
<evidence type="ECO:0000313" key="2">
    <source>
        <dbReference type="Proteomes" id="UP001178508"/>
    </source>
</evidence>